<feature type="region of interest" description="Disordered" evidence="3">
    <location>
        <begin position="498"/>
        <end position="528"/>
    </location>
</feature>
<gene>
    <name evidence="5" type="primary">FAM161B</name>
</gene>
<dbReference type="CTD" id="145483"/>
<dbReference type="AlphaFoldDB" id="A0AA97KPT4"/>
<protein>
    <submittedName>
        <fullName evidence="5">Protein FAM161B</fullName>
    </submittedName>
</protein>
<feature type="region of interest" description="Disordered" evidence="3">
    <location>
        <begin position="1"/>
        <end position="41"/>
    </location>
</feature>
<evidence type="ECO:0000313" key="5">
    <source>
        <dbReference type="RefSeq" id="XP_054825887.1"/>
    </source>
</evidence>
<dbReference type="Pfam" id="PF10595">
    <property type="entry name" value="FAM161A_B"/>
    <property type="match status" value="1"/>
</dbReference>
<evidence type="ECO:0000256" key="3">
    <source>
        <dbReference type="SAM" id="MobiDB-lite"/>
    </source>
</evidence>
<dbReference type="GO" id="GO:0005856">
    <property type="term" value="C:cytoskeleton"/>
    <property type="evidence" value="ECO:0007669"/>
    <property type="project" value="UniProtKB-ARBA"/>
</dbReference>
<evidence type="ECO:0000256" key="1">
    <source>
        <dbReference type="ARBA" id="ARBA00006663"/>
    </source>
</evidence>
<accession>A0AA97KPT4</accession>
<dbReference type="GO" id="GO:0044782">
    <property type="term" value="P:cilium organization"/>
    <property type="evidence" value="ECO:0007669"/>
    <property type="project" value="TreeGrafter"/>
</dbReference>
<proteinExistence type="inferred from homology"/>
<dbReference type="PANTHER" id="PTHR21501:SF4">
    <property type="entry name" value="PROTEIN FAM161B"/>
    <property type="match status" value="1"/>
</dbReference>
<dbReference type="GeneID" id="129323373"/>
<evidence type="ECO:0000256" key="2">
    <source>
        <dbReference type="ARBA" id="ARBA00023054"/>
    </source>
</evidence>
<feature type="compositionally biased region" description="Basic and acidic residues" evidence="3">
    <location>
        <begin position="16"/>
        <end position="38"/>
    </location>
</feature>
<feature type="compositionally biased region" description="Basic and acidic residues" evidence="3">
    <location>
        <begin position="502"/>
        <end position="528"/>
    </location>
</feature>
<sequence>MTVVESRGAAGAAGAKHSEREETRRAFPVKSESEETSRDSTVALSRRSELLDFLQPDEDVIITTSSSEFYDSLQALKRKNKQCLLELGLMYQVKLENSHKLPTENKELEDFFQDNGRLTVPRKYHEALTSGNLRRYNSLTYLSVDSPTNKQNYKTFPQSFSRPKSASAAWISSITIPQPFKMTLREAHRKSQLLKSHAVLEKATYKKQSLEEAECQKQFRAQPVPAHIYLPLYQELMEKNEIRRQVETQKRRELLRSTQKPFSFQEKEEKRKEAIRQKVLEILAPTEKSVPKIRKKIPQAIHEPMLGDKLKEAELFRKIRIQMRAKDLLENSWAPIELGNRQKGKESQIASRNREQKLSFLQDNFSFKPRINSSVPDFEKLYWAFQREAINKREIKEATHNKPFRLRTSNLRCKHQVPNQKMMDCQQSSKVPVQRSRSLTCLSSLSSNTLPIHITDAVRKRESAVKSLQQDKQYRENESIRWAEQQRRKCQAMQKSVNCRAKAMDPHKSLEETHKEKLKQNWQNDQKRTKEYKKDLEEMKMRVKNRPYLFEQVTKRGARQGAQRLYRDTLRQFGLNEDFVRSKGREATDLVGMEQFKSERTQKSKNSIDAAAMHQQSQEKQKVQELT</sequence>
<keyword evidence="4" id="KW-1185">Reference proteome</keyword>
<feature type="region of interest" description="Disordered" evidence="3">
    <location>
        <begin position="591"/>
        <end position="627"/>
    </location>
</feature>
<dbReference type="InterPro" id="IPR051655">
    <property type="entry name" value="FAM161"/>
</dbReference>
<reference evidence="5" key="1">
    <citation type="submission" date="2025-08" db="UniProtKB">
        <authorList>
            <consortium name="RefSeq"/>
        </authorList>
    </citation>
    <scope>IDENTIFICATION</scope>
    <source>
        <tissue evidence="5">Blood</tissue>
    </source>
</reference>
<dbReference type="PANTHER" id="PTHR21501">
    <property type="entry name" value="PROTEIN FAM-161"/>
    <property type="match status" value="1"/>
</dbReference>
<dbReference type="Proteomes" id="UP001190640">
    <property type="component" value="Chromosome 2"/>
</dbReference>
<dbReference type="InterPro" id="IPR019579">
    <property type="entry name" value="FAM161A/B"/>
</dbReference>
<comment type="similarity">
    <text evidence="1">Belongs to the FAM161 family.</text>
</comment>
<keyword evidence="2" id="KW-0175">Coiled coil</keyword>
<dbReference type="RefSeq" id="XP_054825887.1">
    <property type="nucleotide sequence ID" value="XM_054969912.1"/>
</dbReference>
<feature type="compositionally biased region" description="Basic and acidic residues" evidence="3">
    <location>
        <begin position="617"/>
        <end position="627"/>
    </location>
</feature>
<dbReference type="KEGG" id="emc:129323373"/>
<name>A0AA97KPT4_EUBMA</name>
<organism evidence="4 5">
    <name type="scientific">Eublepharis macularius</name>
    <name type="common">Leopard gecko</name>
    <name type="synonym">Cyrtodactylus macularius</name>
    <dbReference type="NCBI Taxonomy" id="481883"/>
    <lineage>
        <taxon>Eukaryota</taxon>
        <taxon>Metazoa</taxon>
        <taxon>Chordata</taxon>
        <taxon>Craniata</taxon>
        <taxon>Vertebrata</taxon>
        <taxon>Euteleostomi</taxon>
        <taxon>Lepidosauria</taxon>
        <taxon>Squamata</taxon>
        <taxon>Bifurcata</taxon>
        <taxon>Gekkota</taxon>
        <taxon>Eublepharidae</taxon>
        <taxon>Eublepharinae</taxon>
        <taxon>Eublepharis</taxon>
    </lineage>
</organism>
<evidence type="ECO:0000313" key="4">
    <source>
        <dbReference type="Proteomes" id="UP001190640"/>
    </source>
</evidence>
<dbReference type="GO" id="GO:0005929">
    <property type="term" value="C:cilium"/>
    <property type="evidence" value="ECO:0007669"/>
    <property type="project" value="TreeGrafter"/>
</dbReference>